<feature type="transmembrane region" description="Helical" evidence="5">
    <location>
        <begin position="581"/>
        <end position="600"/>
    </location>
</feature>
<keyword evidence="4 5" id="KW-0472">Membrane</keyword>
<proteinExistence type="predicted"/>
<dbReference type="PANTHER" id="PTHR24064">
    <property type="entry name" value="SOLUTE CARRIER FAMILY 22 MEMBER"/>
    <property type="match status" value="1"/>
</dbReference>
<dbReference type="InterPro" id="IPR005828">
    <property type="entry name" value="MFS_sugar_transport-like"/>
</dbReference>
<evidence type="ECO:0000313" key="8">
    <source>
        <dbReference type="Proteomes" id="UP001152320"/>
    </source>
</evidence>
<dbReference type="Proteomes" id="UP001152320">
    <property type="component" value="Chromosome 16"/>
</dbReference>
<keyword evidence="8" id="KW-1185">Reference proteome</keyword>
<evidence type="ECO:0000256" key="4">
    <source>
        <dbReference type="ARBA" id="ARBA00023136"/>
    </source>
</evidence>
<protein>
    <submittedName>
        <fullName evidence="7">Organic cation transporter protein</fullName>
    </submittedName>
</protein>
<evidence type="ECO:0000259" key="6">
    <source>
        <dbReference type="PROSITE" id="PS50850"/>
    </source>
</evidence>
<dbReference type="InterPro" id="IPR036259">
    <property type="entry name" value="MFS_trans_sf"/>
</dbReference>
<reference evidence="7" key="1">
    <citation type="submission" date="2021-10" db="EMBL/GenBank/DDBJ databases">
        <title>Tropical sea cucumber genome reveals ecological adaptation and Cuvierian tubules defense mechanism.</title>
        <authorList>
            <person name="Chen T."/>
        </authorList>
    </citation>
    <scope>NUCLEOTIDE SEQUENCE</scope>
    <source>
        <strain evidence="7">Nanhai2018</strain>
        <tissue evidence="7">Muscle</tissue>
    </source>
</reference>
<feature type="transmembrane region" description="Helical" evidence="5">
    <location>
        <begin position="552"/>
        <end position="575"/>
    </location>
</feature>
<dbReference type="Pfam" id="PF00083">
    <property type="entry name" value="Sugar_tr"/>
    <property type="match status" value="1"/>
</dbReference>
<gene>
    <name evidence="7" type="ORF">HOLleu_32706</name>
</gene>
<dbReference type="PROSITE" id="PS50850">
    <property type="entry name" value="MFS"/>
    <property type="match status" value="1"/>
</dbReference>
<dbReference type="Gene3D" id="1.20.1250.20">
    <property type="entry name" value="MFS general substrate transporter like domains"/>
    <property type="match status" value="1"/>
</dbReference>
<evidence type="ECO:0000313" key="7">
    <source>
        <dbReference type="EMBL" id="KAJ8027539.1"/>
    </source>
</evidence>
<evidence type="ECO:0000256" key="2">
    <source>
        <dbReference type="ARBA" id="ARBA00022692"/>
    </source>
</evidence>
<feature type="transmembrane region" description="Helical" evidence="5">
    <location>
        <begin position="437"/>
        <end position="453"/>
    </location>
</feature>
<dbReference type="OrthoDB" id="6612291at2759"/>
<feature type="transmembrane region" description="Helical" evidence="5">
    <location>
        <begin position="291"/>
        <end position="312"/>
    </location>
</feature>
<name>A0A9Q1GXJ0_HOLLE</name>
<feature type="transmembrane region" description="Helical" evidence="5">
    <location>
        <begin position="497"/>
        <end position="513"/>
    </location>
</feature>
<evidence type="ECO:0000256" key="3">
    <source>
        <dbReference type="ARBA" id="ARBA00022989"/>
    </source>
</evidence>
<evidence type="ECO:0000256" key="5">
    <source>
        <dbReference type="SAM" id="Phobius"/>
    </source>
</evidence>
<dbReference type="GO" id="GO:0016020">
    <property type="term" value="C:membrane"/>
    <property type="evidence" value="ECO:0007669"/>
    <property type="project" value="UniProtKB-SubCell"/>
</dbReference>
<comment type="caution">
    <text evidence="7">The sequence shown here is derived from an EMBL/GenBank/DDBJ whole genome shotgun (WGS) entry which is preliminary data.</text>
</comment>
<dbReference type="AlphaFoldDB" id="A0A9Q1GXJ0"/>
<dbReference type="InterPro" id="IPR020846">
    <property type="entry name" value="MFS_dom"/>
</dbReference>
<accession>A0A9Q1GXJ0</accession>
<feature type="domain" description="Major facilitator superfamily (MFS) profile" evidence="6">
    <location>
        <begin position="183"/>
        <end position="604"/>
    </location>
</feature>
<evidence type="ECO:0000256" key="1">
    <source>
        <dbReference type="ARBA" id="ARBA00004141"/>
    </source>
</evidence>
<feature type="transmembrane region" description="Helical" evidence="5">
    <location>
        <begin position="519"/>
        <end position="540"/>
    </location>
</feature>
<comment type="subcellular location">
    <subcellularLocation>
        <location evidence="1">Membrane</location>
        <topology evidence="1">Multi-pass membrane protein</topology>
    </subcellularLocation>
</comment>
<feature type="transmembrane region" description="Helical" evidence="5">
    <location>
        <begin position="465"/>
        <end position="485"/>
    </location>
</feature>
<keyword evidence="2 5" id="KW-0812">Transmembrane</keyword>
<feature type="transmembrane region" description="Helical" evidence="5">
    <location>
        <begin position="319"/>
        <end position="342"/>
    </location>
</feature>
<dbReference type="CDD" id="cd17317">
    <property type="entry name" value="MFS_SLC22"/>
    <property type="match status" value="1"/>
</dbReference>
<organism evidence="7 8">
    <name type="scientific">Holothuria leucospilota</name>
    <name type="common">Black long sea cucumber</name>
    <name type="synonym">Mertensiothuria leucospilota</name>
    <dbReference type="NCBI Taxonomy" id="206669"/>
    <lineage>
        <taxon>Eukaryota</taxon>
        <taxon>Metazoa</taxon>
        <taxon>Echinodermata</taxon>
        <taxon>Eleutherozoa</taxon>
        <taxon>Echinozoa</taxon>
        <taxon>Holothuroidea</taxon>
        <taxon>Aspidochirotacea</taxon>
        <taxon>Aspidochirotida</taxon>
        <taxon>Holothuriidae</taxon>
        <taxon>Holothuria</taxon>
    </lineage>
</organism>
<sequence>MEIKSRRLNSNRETVRQLIHVINSYISKSAVRIQESLKYSPVTADFNFDLKRRFNYISLKNSPYFATPVSCPPPPPKKMNFDAILGLIGEMGPYQIKLMFLVCLSALPEAMHSMIAVFMTADMDHWCEVEEWSQSVDDCYVLRDVNTDQYLECMYQYRNSSIPRSIEDGEVVYSRCSKYDTDYPSQWYDGYYAYNYTNSTIECDQGWVYDQSQYKTTIVNSFDLTCEKQYLADTSQSLFYLGYLFGSFLSGSLADIIGRYKTFFIAILVDFTAGFIQSFAPSFWFFCIFRFLVGVSNISIYLMSYVIVTELVGPSRRVIAGIAPPLAFSVGSMILAGFALGIRDWRNLQRLISLCLLPCLLLIPILPESARWLMARNRFEETEKILQKTAKGNNSLDKLPENLTEMLKKEQEASRSQQSTPTIIDLFRVRTLRRRTLLLYALWFTNSLIYFGLSLNTADLGSNDYVTFFISAAVEFPANLLVIPFIESFLGRRFSEFILLAVGGTCCLITSFLDNETAITAVAMTGKFCITASYTTAYIYSSEIFPTTVRSIGMGSCSTIARIGSILAPVMLILGDIFDDLHLIIFAILALLVSFLVLLLPETRGKPLQNTIEQIDNRIDKTEKNVESIVQEVKGVSGEKGTQTDETTEGVVIDKKMEGHDNVSYLPE</sequence>
<feature type="transmembrane region" description="Helical" evidence="5">
    <location>
        <begin position="238"/>
        <end position="256"/>
    </location>
</feature>
<feature type="transmembrane region" description="Helical" evidence="5">
    <location>
        <begin position="263"/>
        <end position="285"/>
    </location>
</feature>
<dbReference type="SUPFAM" id="SSF103473">
    <property type="entry name" value="MFS general substrate transporter"/>
    <property type="match status" value="1"/>
</dbReference>
<keyword evidence="3 5" id="KW-1133">Transmembrane helix</keyword>
<dbReference type="EMBL" id="JAIZAY010000016">
    <property type="protein sequence ID" value="KAJ8027539.1"/>
    <property type="molecule type" value="Genomic_DNA"/>
</dbReference>
<dbReference type="GO" id="GO:0022857">
    <property type="term" value="F:transmembrane transporter activity"/>
    <property type="evidence" value="ECO:0007669"/>
    <property type="project" value="InterPro"/>
</dbReference>